<organism evidence="3 4">
    <name type="scientific">Dorcoceras hygrometricum</name>
    <dbReference type="NCBI Taxonomy" id="472368"/>
    <lineage>
        <taxon>Eukaryota</taxon>
        <taxon>Viridiplantae</taxon>
        <taxon>Streptophyta</taxon>
        <taxon>Embryophyta</taxon>
        <taxon>Tracheophyta</taxon>
        <taxon>Spermatophyta</taxon>
        <taxon>Magnoliopsida</taxon>
        <taxon>eudicotyledons</taxon>
        <taxon>Gunneridae</taxon>
        <taxon>Pentapetalae</taxon>
        <taxon>asterids</taxon>
        <taxon>lamiids</taxon>
        <taxon>Lamiales</taxon>
        <taxon>Gesneriaceae</taxon>
        <taxon>Didymocarpoideae</taxon>
        <taxon>Trichosporeae</taxon>
        <taxon>Loxocarpinae</taxon>
        <taxon>Dorcoceras</taxon>
    </lineage>
</organism>
<dbReference type="AlphaFoldDB" id="A0A2Z7DB72"/>
<name>A0A2Z7DB72_9LAMI</name>
<evidence type="ECO:0000256" key="2">
    <source>
        <dbReference type="SAM" id="MobiDB-lite"/>
    </source>
</evidence>
<dbReference type="Proteomes" id="UP000250235">
    <property type="component" value="Unassembled WGS sequence"/>
</dbReference>
<evidence type="ECO:0000313" key="4">
    <source>
        <dbReference type="Proteomes" id="UP000250235"/>
    </source>
</evidence>
<feature type="coiled-coil region" evidence="1">
    <location>
        <begin position="147"/>
        <end position="231"/>
    </location>
</feature>
<sequence>MHWRDNMYTLTPRTPDRSPKLASFLDAMREKRMGKAEMLKMMEEDAAAGSSGAAVPAKKGPKKRRASTQPDKEARHKNKKKKEAPTRAGRRRLRSVPPRIVPSPPWSSPLLKPLPRRKRGPGNGMGGEVVRRLTRAHRAVKTTRRSFDEAMGQHAELLARLDELEALRAREQQAAEAREEALEDQLAAEKAARQATKSELDAALAKKTAVKVELEETKALTEEEVGRLKSDVIHAWDRSKEEFLQSSEFDTLCTERSLRYFKDGFAGCLAQFQDNGYSEEEHPASFLDAKKALMGLPDEEVEEEEEEEEGEVSRDEGTPPSSPK</sequence>
<feature type="region of interest" description="Disordered" evidence="2">
    <location>
        <begin position="296"/>
        <end position="324"/>
    </location>
</feature>
<feature type="region of interest" description="Disordered" evidence="2">
    <location>
        <begin position="38"/>
        <end position="134"/>
    </location>
</feature>
<keyword evidence="1" id="KW-0175">Coiled coil</keyword>
<accession>A0A2Z7DB72</accession>
<gene>
    <name evidence="3" type="ORF">F511_27411</name>
</gene>
<protein>
    <submittedName>
        <fullName evidence="3">Uncharacterized protein</fullName>
    </submittedName>
</protein>
<dbReference type="EMBL" id="KQ987763">
    <property type="protein sequence ID" value="KZV56852.1"/>
    <property type="molecule type" value="Genomic_DNA"/>
</dbReference>
<reference evidence="3 4" key="1">
    <citation type="journal article" date="2015" name="Proc. Natl. Acad. Sci. U.S.A.">
        <title>The resurrection genome of Boea hygrometrica: A blueprint for survival of dehydration.</title>
        <authorList>
            <person name="Xiao L."/>
            <person name="Yang G."/>
            <person name="Zhang L."/>
            <person name="Yang X."/>
            <person name="Zhao S."/>
            <person name="Ji Z."/>
            <person name="Zhou Q."/>
            <person name="Hu M."/>
            <person name="Wang Y."/>
            <person name="Chen M."/>
            <person name="Xu Y."/>
            <person name="Jin H."/>
            <person name="Xiao X."/>
            <person name="Hu G."/>
            <person name="Bao F."/>
            <person name="Hu Y."/>
            <person name="Wan P."/>
            <person name="Li L."/>
            <person name="Deng X."/>
            <person name="Kuang T."/>
            <person name="Xiang C."/>
            <person name="Zhu J.K."/>
            <person name="Oliver M.J."/>
            <person name="He Y."/>
        </authorList>
    </citation>
    <scope>NUCLEOTIDE SEQUENCE [LARGE SCALE GENOMIC DNA]</scope>
    <source>
        <strain evidence="4">cv. XS01</strain>
    </source>
</reference>
<feature type="compositionally biased region" description="Low complexity" evidence="2">
    <location>
        <begin position="47"/>
        <end position="58"/>
    </location>
</feature>
<feature type="compositionally biased region" description="Basic residues" evidence="2">
    <location>
        <begin position="75"/>
        <end position="94"/>
    </location>
</feature>
<evidence type="ECO:0000313" key="3">
    <source>
        <dbReference type="EMBL" id="KZV56852.1"/>
    </source>
</evidence>
<keyword evidence="4" id="KW-1185">Reference proteome</keyword>
<feature type="region of interest" description="Disordered" evidence="2">
    <location>
        <begin position="1"/>
        <end position="22"/>
    </location>
</feature>
<proteinExistence type="predicted"/>
<evidence type="ECO:0000256" key="1">
    <source>
        <dbReference type="SAM" id="Coils"/>
    </source>
</evidence>
<feature type="compositionally biased region" description="Acidic residues" evidence="2">
    <location>
        <begin position="297"/>
        <end position="310"/>
    </location>
</feature>